<evidence type="ECO:0000256" key="8">
    <source>
        <dbReference type="PIRSR" id="PIRSR001013-1"/>
    </source>
</evidence>
<dbReference type="PROSITE" id="PS51257">
    <property type="entry name" value="PROKAR_LIPOPROTEIN"/>
    <property type="match status" value="1"/>
</dbReference>
<evidence type="ECO:0000256" key="3">
    <source>
        <dbReference type="ARBA" id="ARBA00022214"/>
    </source>
</evidence>
<evidence type="ECO:0000256" key="5">
    <source>
        <dbReference type="ARBA" id="ARBA00022722"/>
    </source>
</evidence>
<dbReference type="Pfam" id="PF00545">
    <property type="entry name" value="Ribonuclease"/>
    <property type="match status" value="1"/>
</dbReference>
<dbReference type="GO" id="GO:0004521">
    <property type="term" value="F:RNA endonuclease activity"/>
    <property type="evidence" value="ECO:0007669"/>
    <property type="project" value="UniProtKB-UniRule"/>
</dbReference>
<keyword evidence="7" id="KW-0255">Endonuclease</keyword>
<comment type="subcellular location">
    <subcellularLocation>
        <location evidence="1 7">Secreted</location>
    </subcellularLocation>
</comment>
<evidence type="ECO:0000256" key="7">
    <source>
        <dbReference type="PIRNR" id="PIRNR001013"/>
    </source>
</evidence>
<dbReference type="AlphaFoldDB" id="A0A562J824"/>
<dbReference type="GO" id="GO:0016787">
    <property type="term" value="F:hydrolase activity"/>
    <property type="evidence" value="ECO:0007669"/>
    <property type="project" value="UniProtKB-KW"/>
</dbReference>
<evidence type="ECO:0000313" key="10">
    <source>
        <dbReference type="Proteomes" id="UP000315343"/>
    </source>
</evidence>
<dbReference type="GO" id="GO:0003723">
    <property type="term" value="F:RNA binding"/>
    <property type="evidence" value="ECO:0007669"/>
    <property type="project" value="UniProtKB-UniRule"/>
</dbReference>
<sequence length="149" mass="17569">MKNKFLKLFIIILLLTMSMIGCVSLEENTPSNESNLLEENGRYTEPYEVAEYIYTYNKLPVNFITKKEAVELGWDSDRGNLWEVTDEMSIGGDYFRNREGKLPKKDGRKWFECDVNYSGGYRGEERIVYSNDGLIYYTDDHYETFIQIY</sequence>
<keyword evidence="6 7" id="KW-0378">Hydrolase</keyword>
<dbReference type="Gene3D" id="3.10.450.30">
    <property type="entry name" value="Microbial ribonucleases"/>
    <property type="match status" value="1"/>
</dbReference>
<evidence type="ECO:0000256" key="2">
    <source>
        <dbReference type="ARBA" id="ARBA00009006"/>
    </source>
</evidence>
<keyword evidence="5 7" id="KW-0540">Nuclease</keyword>
<evidence type="ECO:0000256" key="1">
    <source>
        <dbReference type="ARBA" id="ARBA00004613"/>
    </source>
</evidence>
<gene>
    <name evidence="9" type="ORF">LY60_02317</name>
</gene>
<dbReference type="EC" id="3.1.27.-" evidence="7"/>
<dbReference type="EMBL" id="VLKH01000006">
    <property type="protein sequence ID" value="TWH79341.1"/>
    <property type="molecule type" value="Genomic_DNA"/>
</dbReference>
<comment type="caution">
    <text evidence="9">The sequence shown here is derived from an EMBL/GenBank/DDBJ whole genome shotgun (WGS) entry which is preliminary data.</text>
</comment>
<reference evidence="9 10" key="1">
    <citation type="submission" date="2019-07" db="EMBL/GenBank/DDBJ databases">
        <title>Genomic Encyclopedia of Type Strains, Phase I: the one thousand microbial genomes (KMG-I) project.</title>
        <authorList>
            <person name="Kyrpides N."/>
        </authorList>
    </citation>
    <scope>NUCLEOTIDE SEQUENCE [LARGE SCALE GENOMIC DNA]</scope>
    <source>
        <strain evidence="9 10">DSM 13558</strain>
    </source>
</reference>
<accession>A0A562J824</accession>
<dbReference type="InterPro" id="IPR016191">
    <property type="entry name" value="Ribonuclease/ribotoxin"/>
</dbReference>
<keyword evidence="10" id="KW-1185">Reference proteome</keyword>
<dbReference type="InterPro" id="IPR001887">
    <property type="entry name" value="Barnase"/>
</dbReference>
<dbReference type="SUPFAM" id="SSF53933">
    <property type="entry name" value="Microbial ribonucleases"/>
    <property type="match status" value="1"/>
</dbReference>
<name>A0A562J824_9FIRM</name>
<dbReference type="GO" id="GO:0005576">
    <property type="term" value="C:extracellular region"/>
    <property type="evidence" value="ECO:0007669"/>
    <property type="project" value="UniProtKB-SubCell"/>
</dbReference>
<feature type="active site" description="Proton donor" evidence="8">
    <location>
        <position position="141"/>
    </location>
</feature>
<evidence type="ECO:0000256" key="6">
    <source>
        <dbReference type="ARBA" id="ARBA00022801"/>
    </source>
</evidence>
<evidence type="ECO:0000313" key="9">
    <source>
        <dbReference type="EMBL" id="TWH79341.1"/>
    </source>
</evidence>
<keyword evidence="4 7" id="KW-0964">Secreted</keyword>
<organism evidence="9 10">
    <name type="scientific">Sedimentibacter saalensis</name>
    <dbReference type="NCBI Taxonomy" id="130788"/>
    <lineage>
        <taxon>Bacteria</taxon>
        <taxon>Bacillati</taxon>
        <taxon>Bacillota</taxon>
        <taxon>Tissierellia</taxon>
        <taxon>Sedimentibacter</taxon>
    </lineage>
</organism>
<feature type="active site" description="Proton acceptor" evidence="8">
    <location>
        <position position="112"/>
    </location>
</feature>
<dbReference type="InterPro" id="IPR000026">
    <property type="entry name" value="N1-like"/>
</dbReference>
<comment type="similarity">
    <text evidence="2 7">Belongs to the ribonuclease N1/T1 family.</text>
</comment>
<dbReference type="PIRSF" id="PIRSF001013">
    <property type="entry name" value="Barnase"/>
    <property type="match status" value="1"/>
</dbReference>
<evidence type="ECO:0000256" key="4">
    <source>
        <dbReference type="ARBA" id="ARBA00022525"/>
    </source>
</evidence>
<dbReference type="PRINTS" id="PR00117">
    <property type="entry name" value="BARNASE"/>
</dbReference>
<protein>
    <recommendedName>
        <fullName evidence="3 7">Ribonuclease</fullName>
        <ecNumber evidence="7">3.1.27.-</ecNumber>
    </recommendedName>
</protein>
<dbReference type="Proteomes" id="UP000315343">
    <property type="component" value="Unassembled WGS sequence"/>
</dbReference>
<proteinExistence type="inferred from homology"/>